<evidence type="ECO:0000313" key="3">
    <source>
        <dbReference type="Proteomes" id="UP000515146"/>
    </source>
</evidence>
<dbReference type="PROSITE" id="PS50848">
    <property type="entry name" value="START"/>
    <property type="match status" value="1"/>
</dbReference>
<protein>
    <submittedName>
        <fullName evidence="4">Collagen type IV alpha-3-binding protein-like</fullName>
    </submittedName>
</protein>
<dbReference type="GO" id="GO:0035621">
    <property type="term" value="P:ER to Golgi ceramide transport"/>
    <property type="evidence" value="ECO:0007669"/>
    <property type="project" value="TreeGrafter"/>
</dbReference>
<dbReference type="InterPro" id="IPR011993">
    <property type="entry name" value="PH-like_dom_sf"/>
</dbReference>
<dbReference type="Pfam" id="PF01852">
    <property type="entry name" value="START"/>
    <property type="match status" value="1"/>
</dbReference>
<dbReference type="KEGG" id="dpte:113797848"/>
<keyword evidence="2" id="KW-0256">Endoplasmic reticulum</keyword>
<sequence length="792" mass="90554">MSQTQVFSEYSAETMADHNQQQIPLQQDHSKEMNNNSSTTLKNRRSSSSSMSSLSDSCEESENGNENIHHNPSLNQNKQQIPLSPMSGVLLKWTNYLHGWQQRFIVLEDNALSYYKSEDEKSFGCRGAITIIKANIRLHEIDECRFDIGVYDCVWYLRAPSVEECRRWVNAIQEHKNYYQSLDNNVSVSSLINGASFVTSSGNSQLPPPPSSSSSSVATTQPPVPTSSISQSPSAASSVVGYPINASDIADLRRHESALSLSSITSCRSYKEQLSEMETFRTILYQQIKTLQHYFDSSLQSTNIVNEHLKRHRRHQSMNGFNYLDCNIEQQQQQQSVINSTTIRNVSQSSSLSSSSSGIIADQFNNKNITAVENSDSQSPINLSSSKNHDNIFVDFKKEAYTFKATTAGIITSLSNCIDLMTQREEHWKKRLEKEQQRRRKTDEQSKRLGAELEETRRALAELQFELQRNTLQPNKDKVILIGGPDYEEGPHSIIKEEEFFDAIDAALDCSDKQEEDMRQLKLQTMNLDEPLDVIPLERCDHPLWPEVERVTMDQLYYARLEVEDTPSSGGGNWELFAQDGQMRLYKREVEIDGLVCDPLKAVHTVTGVTAHEVCHQFFSPDVRFDWENTLDSMKVVENINPNTLVLHQIHKRVWPVAQRDTVFWSHIRKIDADTLRTKSHPNSSGKMLPYNVWIVCNNSVDRPDIDRAGCQRMRLVVSMCCELTIDPPVDDVAQITRDHLRCRIIYCSTINPGGWVPASVLRTLYKREYPKFMKRFSQYCIDLYKDKPIML</sequence>
<dbReference type="Gene3D" id="3.30.530.20">
    <property type="match status" value="1"/>
</dbReference>
<dbReference type="AlphaFoldDB" id="A0A6P6YGY9"/>
<dbReference type="InterPro" id="IPR051213">
    <property type="entry name" value="START_lipid_transfer"/>
</dbReference>
<dbReference type="FunCoup" id="A0A6P6YGY9">
    <property type="interactions" value="1835"/>
</dbReference>
<evidence type="ECO:0000256" key="2">
    <source>
        <dbReference type="ARBA" id="ARBA00022824"/>
    </source>
</evidence>
<dbReference type="InterPro" id="IPR023393">
    <property type="entry name" value="START-like_dom_sf"/>
</dbReference>
<dbReference type="CDD" id="cd13283">
    <property type="entry name" value="PH_GPBP"/>
    <property type="match status" value="1"/>
</dbReference>
<dbReference type="CTD" id="38928"/>
<comment type="subcellular location">
    <subcellularLocation>
        <location evidence="1">Endoplasmic reticulum</location>
    </subcellularLocation>
</comment>
<organism evidence="3 4">
    <name type="scientific">Dermatophagoides pteronyssinus</name>
    <name type="common">European house dust mite</name>
    <dbReference type="NCBI Taxonomy" id="6956"/>
    <lineage>
        <taxon>Eukaryota</taxon>
        <taxon>Metazoa</taxon>
        <taxon>Ecdysozoa</taxon>
        <taxon>Arthropoda</taxon>
        <taxon>Chelicerata</taxon>
        <taxon>Arachnida</taxon>
        <taxon>Acari</taxon>
        <taxon>Acariformes</taxon>
        <taxon>Sarcoptiformes</taxon>
        <taxon>Astigmata</taxon>
        <taxon>Psoroptidia</taxon>
        <taxon>Analgoidea</taxon>
        <taxon>Pyroglyphidae</taxon>
        <taxon>Dermatophagoidinae</taxon>
        <taxon>Dermatophagoides</taxon>
    </lineage>
</organism>
<dbReference type="SUPFAM" id="SSF50729">
    <property type="entry name" value="PH domain-like"/>
    <property type="match status" value="1"/>
</dbReference>
<dbReference type="InterPro" id="IPR001849">
    <property type="entry name" value="PH_domain"/>
</dbReference>
<evidence type="ECO:0000313" key="4">
    <source>
        <dbReference type="RefSeq" id="XP_027204094.1"/>
    </source>
</evidence>
<dbReference type="PANTHER" id="PTHR19308:SF53">
    <property type="entry name" value="CERAMIDE TRANSFER PROTEIN"/>
    <property type="match status" value="1"/>
</dbReference>
<dbReference type="PANTHER" id="PTHR19308">
    <property type="entry name" value="PHOSPHATIDYLCHOLINE TRANSFER PROTEIN"/>
    <property type="match status" value="1"/>
</dbReference>
<dbReference type="RefSeq" id="XP_027204094.1">
    <property type="nucleotide sequence ID" value="XM_027348293.1"/>
</dbReference>
<dbReference type="Proteomes" id="UP000515146">
    <property type="component" value="Unplaced"/>
</dbReference>
<dbReference type="Gene3D" id="2.30.29.30">
    <property type="entry name" value="Pleckstrin-homology domain (PH domain)/Phosphotyrosine-binding domain (PTB)"/>
    <property type="match status" value="1"/>
</dbReference>
<dbReference type="Pfam" id="PF00169">
    <property type="entry name" value="PH"/>
    <property type="match status" value="1"/>
</dbReference>
<gene>
    <name evidence="4" type="primary">LOC113797848</name>
</gene>
<reference evidence="4" key="1">
    <citation type="submission" date="2025-08" db="UniProtKB">
        <authorList>
            <consortium name="RefSeq"/>
        </authorList>
    </citation>
    <scope>IDENTIFICATION</scope>
    <source>
        <strain evidence="4">Airmid</strain>
    </source>
</reference>
<keyword evidence="3" id="KW-1185">Reference proteome</keyword>
<dbReference type="SMART" id="SM00234">
    <property type="entry name" value="START"/>
    <property type="match status" value="1"/>
</dbReference>
<dbReference type="GO" id="GO:0005581">
    <property type="term" value="C:collagen trimer"/>
    <property type="evidence" value="ECO:0007669"/>
    <property type="project" value="UniProtKB-KW"/>
</dbReference>
<dbReference type="InterPro" id="IPR002913">
    <property type="entry name" value="START_lipid-bd_dom"/>
</dbReference>
<accession>A0A6P6YGY9</accession>
<name>A0A6P6YGY9_DERPT</name>
<proteinExistence type="predicted"/>
<dbReference type="OrthoDB" id="2344588at2759"/>
<dbReference type="OMA" id="LETCHRI"/>
<dbReference type="SUPFAM" id="SSF55961">
    <property type="entry name" value="Bet v1-like"/>
    <property type="match status" value="1"/>
</dbReference>
<dbReference type="InParanoid" id="A0A6P6YGY9"/>
<dbReference type="SMART" id="SM00233">
    <property type="entry name" value="PH"/>
    <property type="match status" value="1"/>
</dbReference>
<dbReference type="GO" id="GO:0005783">
    <property type="term" value="C:endoplasmic reticulum"/>
    <property type="evidence" value="ECO:0007669"/>
    <property type="project" value="UniProtKB-SubCell"/>
</dbReference>
<dbReference type="GO" id="GO:0008289">
    <property type="term" value="F:lipid binding"/>
    <property type="evidence" value="ECO:0007669"/>
    <property type="project" value="InterPro"/>
</dbReference>
<dbReference type="PROSITE" id="PS50003">
    <property type="entry name" value="PH_DOMAIN"/>
    <property type="match status" value="1"/>
</dbReference>
<evidence type="ECO:0000256" key="1">
    <source>
        <dbReference type="ARBA" id="ARBA00004240"/>
    </source>
</evidence>